<protein>
    <recommendedName>
        <fullName evidence="2">histidine kinase</fullName>
        <ecNumber evidence="2">2.7.13.3</ecNumber>
    </recommendedName>
</protein>
<keyword evidence="4" id="KW-0808">Transferase</keyword>
<feature type="transmembrane region" description="Helical" evidence="10">
    <location>
        <begin position="63"/>
        <end position="84"/>
    </location>
</feature>
<keyword evidence="10" id="KW-0812">Transmembrane</keyword>
<feature type="coiled-coil region" evidence="9">
    <location>
        <begin position="178"/>
        <end position="212"/>
    </location>
</feature>
<dbReference type="InterPro" id="IPR050482">
    <property type="entry name" value="Sensor_HK_TwoCompSys"/>
</dbReference>
<evidence type="ECO:0000259" key="12">
    <source>
        <dbReference type="Pfam" id="PF07730"/>
    </source>
</evidence>
<evidence type="ECO:0000256" key="7">
    <source>
        <dbReference type="ARBA" id="ARBA00022840"/>
    </source>
</evidence>
<dbReference type="Pfam" id="PF02518">
    <property type="entry name" value="HATPase_c"/>
    <property type="match status" value="1"/>
</dbReference>
<evidence type="ECO:0000256" key="1">
    <source>
        <dbReference type="ARBA" id="ARBA00000085"/>
    </source>
</evidence>
<evidence type="ECO:0000256" key="4">
    <source>
        <dbReference type="ARBA" id="ARBA00022679"/>
    </source>
</evidence>
<evidence type="ECO:0000313" key="14">
    <source>
        <dbReference type="Proteomes" id="UP001165270"/>
    </source>
</evidence>
<dbReference type="InterPro" id="IPR003594">
    <property type="entry name" value="HATPase_dom"/>
</dbReference>
<dbReference type="EMBL" id="JALDAX010000001">
    <property type="protein sequence ID" value="MCI3238914.1"/>
    <property type="molecule type" value="Genomic_DNA"/>
</dbReference>
<evidence type="ECO:0000313" key="13">
    <source>
        <dbReference type="EMBL" id="MCI3238914.1"/>
    </source>
</evidence>
<organism evidence="13 14">
    <name type="scientific">Streptomyces spinosisporus</name>
    <dbReference type="NCBI Taxonomy" id="2927582"/>
    <lineage>
        <taxon>Bacteria</taxon>
        <taxon>Bacillati</taxon>
        <taxon>Actinomycetota</taxon>
        <taxon>Actinomycetes</taxon>
        <taxon>Kitasatosporales</taxon>
        <taxon>Streptomycetaceae</taxon>
        <taxon>Streptomyces</taxon>
    </lineage>
</organism>
<keyword evidence="10" id="KW-1133">Transmembrane helix</keyword>
<proteinExistence type="predicted"/>
<dbReference type="CDD" id="cd16917">
    <property type="entry name" value="HATPase_UhpB-NarQ-NarX-like"/>
    <property type="match status" value="1"/>
</dbReference>
<keyword evidence="14" id="KW-1185">Reference proteome</keyword>
<evidence type="ECO:0000256" key="3">
    <source>
        <dbReference type="ARBA" id="ARBA00022553"/>
    </source>
</evidence>
<comment type="catalytic activity">
    <reaction evidence="1">
        <text>ATP + protein L-histidine = ADP + protein N-phospho-L-histidine.</text>
        <dbReference type="EC" id="2.7.13.3"/>
    </reaction>
</comment>
<gene>
    <name evidence="13" type="ORF">MQN93_04160</name>
</gene>
<dbReference type="GO" id="GO:0016301">
    <property type="term" value="F:kinase activity"/>
    <property type="evidence" value="ECO:0007669"/>
    <property type="project" value="UniProtKB-KW"/>
</dbReference>
<feature type="domain" description="Histidine kinase/HSP90-like ATPase" evidence="11">
    <location>
        <begin position="318"/>
        <end position="406"/>
    </location>
</feature>
<feature type="domain" description="Signal transduction histidine kinase subgroup 3 dimerisation and phosphoacceptor" evidence="12">
    <location>
        <begin position="210"/>
        <end position="276"/>
    </location>
</feature>
<keyword evidence="7" id="KW-0067">ATP-binding</keyword>
<evidence type="ECO:0000256" key="9">
    <source>
        <dbReference type="SAM" id="Coils"/>
    </source>
</evidence>
<dbReference type="InterPro" id="IPR011712">
    <property type="entry name" value="Sig_transdc_His_kin_sub3_dim/P"/>
</dbReference>
<evidence type="ECO:0000256" key="10">
    <source>
        <dbReference type="SAM" id="Phobius"/>
    </source>
</evidence>
<feature type="transmembrane region" description="Helical" evidence="10">
    <location>
        <begin position="135"/>
        <end position="154"/>
    </location>
</feature>
<keyword evidence="3" id="KW-0597">Phosphoprotein</keyword>
<dbReference type="InterPro" id="IPR036890">
    <property type="entry name" value="HATPase_C_sf"/>
</dbReference>
<keyword evidence="9" id="KW-0175">Coiled coil</keyword>
<dbReference type="Gene3D" id="3.30.565.10">
    <property type="entry name" value="Histidine kinase-like ATPase, C-terminal domain"/>
    <property type="match status" value="1"/>
</dbReference>
<dbReference type="Pfam" id="PF07730">
    <property type="entry name" value="HisKA_3"/>
    <property type="match status" value="1"/>
</dbReference>
<evidence type="ECO:0000256" key="5">
    <source>
        <dbReference type="ARBA" id="ARBA00022741"/>
    </source>
</evidence>
<dbReference type="PANTHER" id="PTHR24421">
    <property type="entry name" value="NITRATE/NITRITE SENSOR PROTEIN NARX-RELATED"/>
    <property type="match status" value="1"/>
</dbReference>
<feature type="transmembrane region" description="Helical" evidence="10">
    <location>
        <begin position="34"/>
        <end position="51"/>
    </location>
</feature>
<dbReference type="RefSeq" id="WP_242708334.1">
    <property type="nucleotide sequence ID" value="NZ_JALDAX010000001.1"/>
</dbReference>
<reference evidence="13" key="1">
    <citation type="submission" date="2022-03" db="EMBL/GenBank/DDBJ databases">
        <title>Streptomyces 7R015 and 7R016 isolated from Barleria lupulina in Thailand.</title>
        <authorList>
            <person name="Kanchanasin P."/>
            <person name="Phongsopitanun W."/>
            <person name="Tanasupawat S."/>
        </authorList>
    </citation>
    <scope>NUCLEOTIDE SEQUENCE</scope>
    <source>
        <strain evidence="13">7R016</strain>
    </source>
</reference>
<dbReference type="SUPFAM" id="SSF55874">
    <property type="entry name" value="ATPase domain of HSP90 chaperone/DNA topoisomerase II/histidine kinase"/>
    <property type="match status" value="1"/>
</dbReference>
<keyword evidence="10" id="KW-0472">Membrane</keyword>
<feature type="transmembrane region" description="Helical" evidence="10">
    <location>
        <begin position="114"/>
        <end position="130"/>
    </location>
</feature>
<evidence type="ECO:0000259" key="11">
    <source>
        <dbReference type="Pfam" id="PF02518"/>
    </source>
</evidence>
<feature type="transmembrane region" description="Helical" evidence="10">
    <location>
        <begin position="91"/>
        <end position="108"/>
    </location>
</feature>
<dbReference type="EC" id="2.7.13.3" evidence="2"/>
<dbReference type="PANTHER" id="PTHR24421:SF10">
    <property type="entry name" value="NITRATE_NITRITE SENSOR PROTEIN NARQ"/>
    <property type="match status" value="1"/>
</dbReference>
<keyword evidence="8" id="KW-0902">Two-component regulatory system</keyword>
<dbReference type="Gene3D" id="1.20.5.1930">
    <property type="match status" value="1"/>
</dbReference>
<evidence type="ECO:0000256" key="2">
    <source>
        <dbReference type="ARBA" id="ARBA00012438"/>
    </source>
</evidence>
<evidence type="ECO:0000256" key="8">
    <source>
        <dbReference type="ARBA" id="ARBA00023012"/>
    </source>
</evidence>
<keyword evidence="5" id="KW-0547">Nucleotide-binding</keyword>
<comment type="caution">
    <text evidence="13">The sequence shown here is derived from an EMBL/GenBank/DDBJ whole genome shotgun (WGS) entry which is preliminary data.</text>
</comment>
<dbReference type="Proteomes" id="UP001165270">
    <property type="component" value="Unassembled WGS sequence"/>
</dbReference>
<evidence type="ECO:0000256" key="6">
    <source>
        <dbReference type="ARBA" id="ARBA00022777"/>
    </source>
</evidence>
<sequence>MDDIPDGASEAVSPRVAAALDAVRARRTRRGRHLGPVLWGILVAVAVQSFAHHPGPGTHGVELAVTLTLTGCLLPLAAVAAGLWPVVSRMACTVFCLLVSGFGLALGALQSGSVSVLPLSVAVLTAFLVLSRRQAAALVSVVLSGLLVAAAAGADGSVGTLLSQLLFCAVLALMALSVRQAGDNEERAELLLAQLEDAREAEAEAAALAERTRIAQDLHDVLAQTLSGLAIQIQAARRMVRREPKGEELQEVLDRAGKLAKEGLGDAARAVGALRGHQSPTLERLPELVERYRVDLELDVTLSVTGAPRSVPTAMDLALYRGAQEALTNAARYARDAHVTVTLCYEQERTVLAVEDQRDVPGPTPSPLVMGSGLGLTGMSERFREVGGRASAGPTPHGWRVTMEIPA</sequence>
<accession>A0ABS9X9Z4</accession>
<keyword evidence="6 13" id="KW-0418">Kinase</keyword>
<name>A0ABS9X9Z4_9ACTN</name>